<dbReference type="PROSITE" id="PS51819">
    <property type="entry name" value="VOC"/>
    <property type="match status" value="1"/>
</dbReference>
<keyword evidence="6" id="KW-1185">Reference proteome</keyword>
<feature type="domain" description="VOC" evidence="4">
    <location>
        <begin position="3"/>
        <end position="130"/>
    </location>
</feature>
<dbReference type="InterPro" id="IPR004360">
    <property type="entry name" value="Glyas_Fos-R_dOase_dom"/>
</dbReference>
<evidence type="ECO:0000313" key="6">
    <source>
        <dbReference type="Proteomes" id="UP000026249"/>
    </source>
</evidence>
<name>A0A037ZGQ5_9RHOB</name>
<comment type="similarity">
    <text evidence="1">Belongs to the bleomycin resistance protein family.</text>
</comment>
<accession>A0A037ZGQ5</accession>
<dbReference type="InterPro" id="IPR000335">
    <property type="entry name" value="Bleomycin-R"/>
</dbReference>
<comment type="caution">
    <text evidence="5">The sequence shown here is derived from an EMBL/GenBank/DDBJ whole genome shotgun (WGS) entry which is preliminary data.</text>
</comment>
<dbReference type="InterPro" id="IPR037523">
    <property type="entry name" value="VOC_core"/>
</dbReference>
<dbReference type="STRING" id="1454373.ACMU_16535"/>
<evidence type="ECO:0000259" key="4">
    <source>
        <dbReference type="PROSITE" id="PS51819"/>
    </source>
</evidence>
<dbReference type="Pfam" id="PF00903">
    <property type="entry name" value="Glyoxalase"/>
    <property type="match status" value="1"/>
</dbReference>
<evidence type="ECO:0000313" key="5">
    <source>
        <dbReference type="EMBL" id="KAJ54721.1"/>
    </source>
</evidence>
<dbReference type="RefSeq" id="WP_035260912.1">
    <property type="nucleotide sequence ID" value="NZ_JFKE01000006.1"/>
</dbReference>
<proteinExistence type="inferred from homology"/>
<gene>
    <name evidence="5" type="ORF">ACMU_16535</name>
</gene>
<evidence type="ECO:0000256" key="1">
    <source>
        <dbReference type="ARBA" id="ARBA00011051"/>
    </source>
</evidence>
<dbReference type="SUPFAM" id="SSF54593">
    <property type="entry name" value="Glyoxalase/Bleomycin resistance protein/Dihydroxybiphenyl dioxygenase"/>
    <property type="match status" value="1"/>
</dbReference>
<dbReference type="GO" id="GO:0046677">
    <property type="term" value="P:response to antibiotic"/>
    <property type="evidence" value="ECO:0007669"/>
    <property type="project" value="UniProtKB-KW"/>
</dbReference>
<dbReference type="CDD" id="cd08349">
    <property type="entry name" value="BLMA_like"/>
    <property type="match status" value="1"/>
</dbReference>
<protein>
    <recommendedName>
        <fullName evidence="2">Bleomycin resistance protein</fullName>
    </recommendedName>
</protein>
<dbReference type="EMBL" id="JFKE01000006">
    <property type="protein sequence ID" value="KAJ54721.1"/>
    <property type="molecule type" value="Genomic_DNA"/>
</dbReference>
<dbReference type="OrthoDB" id="284897at2"/>
<evidence type="ECO:0000256" key="2">
    <source>
        <dbReference type="ARBA" id="ARBA00021572"/>
    </source>
</evidence>
<organism evidence="5 6">
    <name type="scientific">Actibacterium mucosum KCTC 23349</name>
    <dbReference type="NCBI Taxonomy" id="1454373"/>
    <lineage>
        <taxon>Bacteria</taxon>
        <taxon>Pseudomonadati</taxon>
        <taxon>Pseudomonadota</taxon>
        <taxon>Alphaproteobacteria</taxon>
        <taxon>Rhodobacterales</taxon>
        <taxon>Roseobacteraceae</taxon>
        <taxon>Actibacterium</taxon>
    </lineage>
</organism>
<reference evidence="5 6" key="1">
    <citation type="submission" date="2014-03" db="EMBL/GenBank/DDBJ databases">
        <title>Draft Genome Sequence of Actibacterium mucosum KCTC 23349, a Marine Alphaproteobacterium with Complex Ionic Requirements Isolated from Mediterranean Seawater at Malvarrosa Beach, Valencia, Spain.</title>
        <authorList>
            <person name="Arahal D.R."/>
            <person name="Shao Z."/>
            <person name="Lai Q."/>
            <person name="Pujalte M.J."/>
        </authorList>
    </citation>
    <scope>NUCLEOTIDE SEQUENCE [LARGE SCALE GENOMIC DNA]</scope>
    <source>
        <strain evidence="5 6">KCTC 23349</strain>
    </source>
</reference>
<dbReference type="Proteomes" id="UP000026249">
    <property type="component" value="Unassembled WGS sequence"/>
</dbReference>
<dbReference type="AlphaFoldDB" id="A0A037ZGQ5"/>
<evidence type="ECO:0000256" key="3">
    <source>
        <dbReference type="ARBA" id="ARBA00023251"/>
    </source>
</evidence>
<dbReference type="Gene3D" id="3.10.180.10">
    <property type="entry name" value="2,3-Dihydroxybiphenyl 1,2-Dioxygenase, domain 1"/>
    <property type="match status" value="1"/>
</dbReference>
<sequence>MTGAALVPELACRDAQASAAFYQQVLGFACLYDRPAQGFFYLSHQGAELMLEQLGDDTWLATPEGPLGRGMHLQIMTSDVDTVHARCATANARIFRPLETAWYRTENGFEGQRQFVVLDPDGYMLRFAQDLGHRATAPDDGRIVA</sequence>
<dbReference type="InterPro" id="IPR029068">
    <property type="entry name" value="Glyas_Bleomycin-R_OHBP_Dase"/>
</dbReference>
<keyword evidence="3" id="KW-0046">Antibiotic resistance</keyword>